<organism evidence="2 3">
    <name type="scientific">Nonomuraea thailandensis</name>
    <dbReference type="NCBI Taxonomy" id="1188745"/>
    <lineage>
        <taxon>Bacteria</taxon>
        <taxon>Bacillati</taxon>
        <taxon>Actinomycetota</taxon>
        <taxon>Actinomycetes</taxon>
        <taxon>Streptosporangiales</taxon>
        <taxon>Streptosporangiaceae</taxon>
        <taxon>Nonomuraea</taxon>
    </lineage>
</organism>
<evidence type="ECO:0000313" key="3">
    <source>
        <dbReference type="Proteomes" id="UP001139648"/>
    </source>
</evidence>
<accession>A0A9X2G8E8</accession>
<protein>
    <submittedName>
        <fullName evidence="2">Uncharacterized protein</fullName>
    </submittedName>
</protein>
<dbReference type="Proteomes" id="UP001139648">
    <property type="component" value="Unassembled WGS sequence"/>
</dbReference>
<dbReference type="AlphaFoldDB" id="A0A9X2G8E8"/>
<dbReference type="RefSeq" id="WP_253739542.1">
    <property type="nucleotide sequence ID" value="NZ_BAABKA010000105.1"/>
</dbReference>
<proteinExistence type="predicted"/>
<keyword evidence="3" id="KW-1185">Reference proteome</keyword>
<feature type="region of interest" description="Disordered" evidence="1">
    <location>
        <begin position="1"/>
        <end position="29"/>
    </location>
</feature>
<evidence type="ECO:0000313" key="2">
    <source>
        <dbReference type="EMBL" id="MCP2353115.1"/>
    </source>
</evidence>
<evidence type="ECO:0000256" key="1">
    <source>
        <dbReference type="SAM" id="MobiDB-lite"/>
    </source>
</evidence>
<gene>
    <name evidence="2" type="ORF">HD597_000135</name>
</gene>
<feature type="compositionally biased region" description="Low complexity" evidence="1">
    <location>
        <begin position="17"/>
        <end position="26"/>
    </location>
</feature>
<reference evidence="2" key="1">
    <citation type="submission" date="2022-06" db="EMBL/GenBank/DDBJ databases">
        <title>Sequencing the genomes of 1000 actinobacteria strains.</title>
        <authorList>
            <person name="Klenk H.-P."/>
        </authorList>
    </citation>
    <scope>NUCLEOTIDE SEQUENCE</scope>
    <source>
        <strain evidence="2">DSM 46694</strain>
    </source>
</reference>
<dbReference type="EMBL" id="JAMZEB010000001">
    <property type="protein sequence ID" value="MCP2353115.1"/>
    <property type="molecule type" value="Genomic_DNA"/>
</dbReference>
<comment type="caution">
    <text evidence="2">The sequence shown here is derived from an EMBL/GenBank/DDBJ whole genome shotgun (WGS) entry which is preliminary data.</text>
</comment>
<name>A0A9X2G8E8_9ACTN</name>
<sequence length="57" mass="6105">MLSLAIPATPRDHQAVSSPPASSTSRRSARLTISCAVVEEFYRAGMLRKVPAPPRVA</sequence>